<name>A0ABY8P5E3_9GAMM</name>
<organism evidence="1 2">
    <name type="scientific">Arsenophonus apicola</name>
    <dbReference type="NCBI Taxonomy" id="2879119"/>
    <lineage>
        <taxon>Bacteria</taxon>
        <taxon>Pseudomonadati</taxon>
        <taxon>Pseudomonadota</taxon>
        <taxon>Gammaproteobacteria</taxon>
        <taxon>Enterobacterales</taxon>
        <taxon>Morganellaceae</taxon>
        <taxon>Arsenophonus</taxon>
    </lineage>
</organism>
<protein>
    <recommendedName>
        <fullName evidence="3">Phage tail tape measure protein</fullName>
    </recommendedName>
</protein>
<evidence type="ECO:0008006" key="3">
    <source>
        <dbReference type="Google" id="ProtNLM"/>
    </source>
</evidence>
<proteinExistence type="predicted"/>
<dbReference type="EMBL" id="CP123759">
    <property type="protein sequence ID" value="WGO84708.1"/>
    <property type="molecule type" value="Genomic_DNA"/>
</dbReference>
<keyword evidence="2" id="KW-1185">Reference proteome</keyword>
<evidence type="ECO:0000313" key="1">
    <source>
        <dbReference type="EMBL" id="WGO84708.1"/>
    </source>
</evidence>
<sequence>MTGIATISLKVNTADLERGQQKLKSFQQTAENVDRASSNLGSGLQKVSLASLRNGQTFKAQKNELNDLLNKINPTNKAFAERDKISSKLAASHKKGLLSLDQYIDCNTILEQSRDKLTKMSMALTAEGQALLAQESASKRAKVAADSFLASLKQQSDSIGKT</sequence>
<evidence type="ECO:0000313" key="2">
    <source>
        <dbReference type="Proteomes" id="UP001231859"/>
    </source>
</evidence>
<dbReference type="RefSeq" id="WP_280939665.1">
    <property type="nucleotide sequence ID" value="NZ_CP123759.1"/>
</dbReference>
<accession>A0ABY8P5E3</accession>
<reference evidence="1 2" key="1">
    <citation type="submission" date="2023-04" db="EMBL/GenBank/DDBJ databases">
        <title>Genome dynamics across the evolutionary transition to endosymbiosis.</title>
        <authorList>
            <person name="Siozios S."/>
            <person name="Nadal-Jimenez P."/>
            <person name="Azagi T."/>
            <person name="Sprong H."/>
            <person name="Frost C.L."/>
            <person name="Parratt S.R."/>
            <person name="Taylor G."/>
            <person name="Brettell L."/>
            <person name="Lew K.C."/>
            <person name="Croft L."/>
            <person name="King K.C."/>
            <person name="Brockhurst M.A."/>
            <person name="Hypsa V."/>
            <person name="Novakova E."/>
            <person name="Darby A.C."/>
            <person name="Hurst G.D.D."/>
        </authorList>
    </citation>
    <scope>NUCLEOTIDE SEQUENCE [LARGE SCALE GENOMIC DNA]</scope>
    <source>
        <strain evidence="2">aApi_AU</strain>
    </source>
</reference>
<gene>
    <name evidence="1" type="ORF">QG404_07560</name>
</gene>
<dbReference type="Proteomes" id="UP001231859">
    <property type="component" value="Chromosome"/>
</dbReference>